<dbReference type="InterPro" id="IPR011249">
    <property type="entry name" value="Metalloenz_LuxS/M16"/>
</dbReference>
<dbReference type="Proteomes" id="UP001296104">
    <property type="component" value="Unassembled WGS sequence"/>
</dbReference>
<evidence type="ECO:0000313" key="13">
    <source>
        <dbReference type="Proteomes" id="UP001296104"/>
    </source>
</evidence>
<evidence type="ECO:0000259" key="11">
    <source>
        <dbReference type="Pfam" id="PF22456"/>
    </source>
</evidence>
<keyword evidence="3" id="KW-0479">Metal-binding</keyword>
<accession>A0AAI8YT38</accession>
<evidence type="ECO:0000256" key="3">
    <source>
        <dbReference type="ARBA" id="ARBA00022723"/>
    </source>
</evidence>
<dbReference type="InterPro" id="IPR054734">
    <property type="entry name" value="PqqF-like_C_4"/>
</dbReference>
<reference evidence="12" key="1">
    <citation type="submission" date="2023-11" db="EMBL/GenBank/DDBJ databases">
        <authorList>
            <person name="Alioto T."/>
            <person name="Alioto T."/>
            <person name="Gomez Garrido J."/>
        </authorList>
    </citation>
    <scope>NUCLEOTIDE SEQUENCE</scope>
</reference>
<keyword evidence="6" id="KW-0482">Metalloprotease</keyword>
<dbReference type="Pfam" id="PF05193">
    <property type="entry name" value="Peptidase_M16_C"/>
    <property type="match status" value="1"/>
</dbReference>
<evidence type="ECO:0000256" key="7">
    <source>
        <dbReference type="SAM" id="MobiDB-lite"/>
    </source>
</evidence>
<proteinExistence type="inferred from homology"/>
<evidence type="ECO:0000259" key="8">
    <source>
        <dbReference type="Pfam" id="PF00675"/>
    </source>
</evidence>
<dbReference type="GO" id="GO:0046872">
    <property type="term" value="F:metal ion binding"/>
    <property type="evidence" value="ECO:0007669"/>
    <property type="project" value="UniProtKB-KW"/>
</dbReference>
<keyword evidence="4" id="KW-0378">Hydrolase</keyword>
<dbReference type="FunFam" id="3.30.830.10:FF:000003">
    <property type="entry name" value="Insulin-degrading enzyme"/>
    <property type="match status" value="1"/>
</dbReference>
<gene>
    <name evidence="12" type="ORF">LECACI_7A001499</name>
</gene>
<dbReference type="Pfam" id="PF22456">
    <property type="entry name" value="PqqF-like_C_4"/>
    <property type="match status" value="1"/>
</dbReference>
<evidence type="ECO:0000259" key="10">
    <source>
        <dbReference type="Pfam" id="PF16187"/>
    </source>
</evidence>
<dbReference type="GO" id="GO:0004222">
    <property type="term" value="F:metalloendopeptidase activity"/>
    <property type="evidence" value="ECO:0007669"/>
    <property type="project" value="TreeGrafter"/>
</dbReference>
<dbReference type="InterPro" id="IPR011765">
    <property type="entry name" value="Pept_M16_N"/>
</dbReference>
<dbReference type="PANTHER" id="PTHR43690:SF18">
    <property type="entry name" value="INSULIN-DEGRADING ENZYME-RELATED"/>
    <property type="match status" value="1"/>
</dbReference>
<dbReference type="GO" id="GO:0051603">
    <property type="term" value="P:proteolysis involved in protein catabolic process"/>
    <property type="evidence" value="ECO:0007669"/>
    <property type="project" value="TreeGrafter"/>
</dbReference>
<evidence type="ECO:0000256" key="6">
    <source>
        <dbReference type="ARBA" id="ARBA00023049"/>
    </source>
</evidence>
<feature type="domain" description="Peptidase M16 N-terminal" evidence="8">
    <location>
        <begin position="44"/>
        <end position="207"/>
    </location>
</feature>
<keyword evidence="5" id="KW-0862">Zinc</keyword>
<dbReference type="Pfam" id="PF00675">
    <property type="entry name" value="Peptidase_M16"/>
    <property type="match status" value="1"/>
</dbReference>
<comment type="similarity">
    <text evidence="1">Belongs to the peptidase M16 family.</text>
</comment>
<dbReference type="Gene3D" id="3.30.830.10">
    <property type="entry name" value="Metalloenzyme, LuxS/M16 peptidase-like"/>
    <property type="match status" value="4"/>
</dbReference>
<name>A0AAI8YT38_9PEZI</name>
<dbReference type="InterPro" id="IPR032632">
    <property type="entry name" value="Peptidase_M16_M"/>
</dbReference>
<feature type="compositionally biased region" description="Low complexity" evidence="7">
    <location>
        <begin position="129"/>
        <end position="140"/>
    </location>
</feature>
<feature type="region of interest" description="Disordered" evidence="7">
    <location>
        <begin position="129"/>
        <end position="148"/>
    </location>
</feature>
<dbReference type="FunFam" id="3.30.830.10:FF:000004">
    <property type="entry name" value="Putative insulin-degrading enzyme"/>
    <property type="match status" value="1"/>
</dbReference>
<protein>
    <submittedName>
        <fullName evidence="12">Zinc protease</fullName>
    </submittedName>
</protein>
<dbReference type="InterPro" id="IPR007863">
    <property type="entry name" value="Peptidase_M16_C"/>
</dbReference>
<dbReference type="EMBL" id="CAVMBE010000005">
    <property type="protein sequence ID" value="CAK3841128.1"/>
    <property type="molecule type" value="Genomic_DNA"/>
</dbReference>
<evidence type="ECO:0000256" key="5">
    <source>
        <dbReference type="ARBA" id="ARBA00022833"/>
    </source>
</evidence>
<evidence type="ECO:0000256" key="4">
    <source>
        <dbReference type="ARBA" id="ARBA00022801"/>
    </source>
</evidence>
<feature type="domain" description="Peptidase M16 middle/third" evidence="10">
    <location>
        <begin position="420"/>
        <end position="708"/>
    </location>
</feature>
<organism evidence="12 13">
    <name type="scientific">Lecanosticta acicola</name>
    <dbReference type="NCBI Taxonomy" id="111012"/>
    <lineage>
        <taxon>Eukaryota</taxon>
        <taxon>Fungi</taxon>
        <taxon>Dikarya</taxon>
        <taxon>Ascomycota</taxon>
        <taxon>Pezizomycotina</taxon>
        <taxon>Dothideomycetes</taxon>
        <taxon>Dothideomycetidae</taxon>
        <taxon>Mycosphaerellales</taxon>
        <taxon>Mycosphaerellaceae</taxon>
        <taxon>Lecanosticta</taxon>
    </lineage>
</organism>
<evidence type="ECO:0000256" key="1">
    <source>
        <dbReference type="ARBA" id="ARBA00007261"/>
    </source>
</evidence>
<keyword evidence="13" id="KW-1185">Reference proteome</keyword>
<evidence type="ECO:0000313" key="12">
    <source>
        <dbReference type="EMBL" id="CAK3841128.1"/>
    </source>
</evidence>
<dbReference type="FunFam" id="3.30.830.10:FF:000005">
    <property type="entry name" value="nardilysin isoform X1"/>
    <property type="match status" value="1"/>
</dbReference>
<sequence>MAAATDRLYSRPQGVERLADALEKPLLDNRTYRVIRLPNQLEALLIHDAETDKASAAMDVNVGSMSDPEDMQGIAHAVEHLLFLGTDKFPQENDYNQYLNKYAGHSNAFTAPTSTNFYFECSAMSTSNSRASSANTSQASLPASHASSTKTASPLWGALDRFSQFFVKPLFLEDVLDRELRAVDSENKKNLQSDNWRLMQLGKSLSNKDHPWHLFSTGNYQLLHDDPIARQVKIRDEFIKFYERHYSANRMRLCVLGREDLDTLQQWVEELFTPIVNKDLPKLKWEDIPAFTDEELGLQIFAKPIMDQRLLDIMFPYPDQDDLYESNPSRYIAHLIGHEGPGSILAYLKEKGWATDLSAGASTVAPGVAMFSVGIRLTPQGLERYQDILTTVFQYISMIKESPPQEWIVWESSKLAEMEFKFRQQTPASRTTSGLSGIMQRSIRPEWLLNGQTLIRKFDPDGIRAGLDALRPDNFRFTLVSKEFPGDWDQREKWYGTEYKCERIPSDFMSELQSAATASASQRPADLHMPRKNEFIPTRLDVERKEVPQPALTPKLVRNDPNVRMWWKKDDQFWVPKATFFLNLRSPILRTSPIISVLGQIYADLVEDELSTYAYDAELAGLDFNISAGLDDSMTVEVSGYNDKLSVLLEKVLRTMRDLEVKDERFEIMKERKARSYENMAWAEPFKQINQITNWAVNERRLRSREFAEVLPSVTADHVRSFVPELLRQVHMEMLTHGNLYKEEALKIADLVESIFRTTPYPPNQWQPGRYLAFPPGSDHLVEETLANPDNVNHCIEYVVHVGDAQDRALRAKLLLISQIIDEPCFDTLRTKEQLGYIVGSSPIVWGNRMLHRILIQSEKDCLYLEKRIDAFLLSFEKLLQDLTKEEFEEQKIGVINKRLEKLKTLSQESGRFWHHITSKQYDFELVYRDVEALEELTKEDVLEFFALYFKPGSPVRAKLSVHMVAQASAEDVAATIDPDSQRASLAANILALLGQLGITADSDALSSSLEKVDLAKDSAAEDIVTATGDYLTKAAGIAAEQVEGIKQQAQAVLPQILPTLGIKTPAVGSETNGHALNGDVAVPEKKEPIRITDIKAFRDSMPLHPAARAVKDITEFEEIEPKL</sequence>
<comment type="caution">
    <text evidence="12">The sequence shown here is derived from an EMBL/GenBank/DDBJ whole genome shotgun (WGS) entry which is preliminary data.</text>
</comment>
<evidence type="ECO:0000259" key="9">
    <source>
        <dbReference type="Pfam" id="PF05193"/>
    </source>
</evidence>
<dbReference type="PANTHER" id="PTHR43690">
    <property type="entry name" value="NARDILYSIN"/>
    <property type="match status" value="1"/>
</dbReference>
<dbReference type="SUPFAM" id="SSF63411">
    <property type="entry name" value="LuxS/MPP-like metallohydrolase"/>
    <property type="match status" value="4"/>
</dbReference>
<dbReference type="Pfam" id="PF16187">
    <property type="entry name" value="Peptidase_M16_M"/>
    <property type="match status" value="1"/>
</dbReference>
<dbReference type="InterPro" id="IPR050626">
    <property type="entry name" value="Peptidase_M16"/>
</dbReference>
<dbReference type="GO" id="GO:0005739">
    <property type="term" value="C:mitochondrion"/>
    <property type="evidence" value="ECO:0007669"/>
    <property type="project" value="TreeGrafter"/>
</dbReference>
<keyword evidence="2 12" id="KW-0645">Protease</keyword>
<feature type="domain" description="Peptidase M16 C-terminal" evidence="9">
    <location>
        <begin position="235"/>
        <end position="409"/>
    </location>
</feature>
<dbReference type="GO" id="GO:0043171">
    <property type="term" value="P:peptide catabolic process"/>
    <property type="evidence" value="ECO:0007669"/>
    <property type="project" value="TreeGrafter"/>
</dbReference>
<feature type="domain" description="Coenzyme PQQ synthesis protein F-like C-terminal lobe" evidence="11">
    <location>
        <begin position="816"/>
        <end position="914"/>
    </location>
</feature>
<dbReference type="AlphaFoldDB" id="A0AAI8YT38"/>
<dbReference type="GO" id="GO:0005829">
    <property type="term" value="C:cytosol"/>
    <property type="evidence" value="ECO:0007669"/>
    <property type="project" value="TreeGrafter"/>
</dbReference>
<evidence type="ECO:0000256" key="2">
    <source>
        <dbReference type="ARBA" id="ARBA00022670"/>
    </source>
</evidence>